<dbReference type="GO" id="GO:0032259">
    <property type="term" value="P:methylation"/>
    <property type="evidence" value="ECO:0007669"/>
    <property type="project" value="UniProtKB-KW"/>
</dbReference>
<organism evidence="2 3">
    <name type="scientific">Sphingomonas quercus</name>
    <dbReference type="NCBI Taxonomy" id="2842451"/>
    <lineage>
        <taxon>Bacteria</taxon>
        <taxon>Pseudomonadati</taxon>
        <taxon>Pseudomonadota</taxon>
        <taxon>Alphaproteobacteria</taxon>
        <taxon>Sphingomonadales</taxon>
        <taxon>Sphingomonadaceae</taxon>
        <taxon>Sphingomonas</taxon>
    </lineage>
</organism>
<protein>
    <submittedName>
        <fullName evidence="2">Class I SAM-dependent methyltransferase</fullName>
    </submittedName>
</protein>
<accession>A0ABS6BH39</accession>
<dbReference type="InterPro" id="IPR013217">
    <property type="entry name" value="Methyltransf_12"/>
</dbReference>
<dbReference type="GO" id="GO:0008168">
    <property type="term" value="F:methyltransferase activity"/>
    <property type="evidence" value="ECO:0007669"/>
    <property type="project" value="UniProtKB-KW"/>
</dbReference>
<keyword evidence="2" id="KW-0489">Methyltransferase</keyword>
<feature type="domain" description="Methyltransferase type 12" evidence="1">
    <location>
        <begin position="104"/>
        <end position="198"/>
    </location>
</feature>
<reference evidence="2 3" key="1">
    <citation type="submission" date="2021-06" db="EMBL/GenBank/DDBJ databases">
        <title>Sphingomonas sp. XMGL2, whole genome shotgun sequencing project.</title>
        <authorList>
            <person name="Zhao G."/>
            <person name="Shen L."/>
        </authorList>
    </citation>
    <scope>NUCLEOTIDE SEQUENCE [LARGE SCALE GENOMIC DNA]</scope>
    <source>
        <strain evidence="2 3">XMGL2</strain>
    </source>
</reference>
<keyword evidence="3" id="KW-1185">Reference proteome</keyword>
<keyword evidence="2" id="KW-0808">Transferase</keyword>
<dbReference type="Proteomes" id="UP000776276">
    <property type="component" value="Unassembled WGS sequence"/>
</dbReference>
<dbReference type="RefSeq" id="WP_216322345.1">
    <property type="nucleotide sequence ID" value="NZ_JAHKRT010000003.1"/>
</dbReference>
<evidence type="ECO:0000313" key="3">
    <source>
        <dbReference type="Proteomes" id="UP000776276"/>
    </source>
</evidence>
<proteinExistence type="predicted"/>
<name>A0ABS6BH39_9SPHN</name>
<evidence type="ECO:0000313" key="2">
    <source>
        <dbReference type="EMBL" id="MBU3077615.1"/>
    </source>
</evidence>
<sequence length="274" mass="31076">MFLQPARHGEFGNSVLELPEWFDPSLDVETADYARQQLRLWSEITLRSSYDPVTCEESPEVLTMDFLRRPSFYSTGRADEAAPHVLAMGNILLHSGIREGDRVLEYGAGFGRNALAFARLGAKVDTVDVDQGFCQAVEASAGQYDVDLHAYKGLFGFNPAGHDCAYDLILFYESFHHAFNFRDLIPRLHGMLKAGGRLILAGEPIVPKGQALLPYDWGIRLDWQNVAVMRLRGWMELGFTQPYLMSLFEKAGFSWRLHDDPRTDKARLFLLRKD</sequence>
<dbReference type="CDD" id="cd02440">
    <property type="entry name" value="AdoMet_MTases"/>
    <property type="match status" value="1"/>
</dbReference>
<comment type="caution">
    <text evidence="2">The sequence shown here is derived from an EMBL/GenBank/DDBJ whole genome shotgun (WGS) entry which is preliminary data.</text>
</comment>
<gene>
    <name evidence="2" type="ORF">KOF26_07010</name>
</gene>
<evidence type="ECO:0000259" key="1">
    <source>
        <dbReference type="Pfam" id="PF08242"/>
    </source>
</evidence>
<dbReference type="Pfam" id="PF08242">
    <property type="entry name" value="Methyltransf_12"/>
    <property type="match status" value="1"/>
</dbReference>
<dbReference type="EMBL" id="JAHKRT010000003">
    <property type="protein sequence ID" value="MBU3077615.1"/>
    <property type="molecule type" value="Genomic_DNA"/>
</dbReference>